<accession>A0ACB8SJE3</accession>
<gene>
    <name evidence="1" type="ORF">BV25DRAFT_1832101</name>
</gene>
<dbReference type="Proteomes" id="UP000814140">
    <property type="component" value="Unassembled WGS sequence"/>
</dbReference>
<name>A0ACB8SJE3_9AGAM</name>
<proteinExistence type="predicted"/>
<dbReference type="EMBL" id="MU277262">
    <property type="protein sequence ID" value="KAI0056563.1"/>
    <property type="molecule type" value="Genomic_DNA"/>
</dbReference>
<evidence type="ECO:0000313" key="2">
    <source>
        <dbReference type="Proteomes" id="UP000814140"/>
    </source>
</evidence>
<sequence length="313" mass="35021">MALAKLLSLSPYAPWTCAPGHLPSSDDDLYKVDELEVAFFKELTGIQDDVALREHLFNIQCEAYAAHPFASVRRLAWRRLQICRLFPYPALMKLGKEREDAIFLDLACSLGINSRRVVADAFPARNIVASDPHEAFWHIGHKLFKTTPDSYPVTFVPGDVFDRSHLEPLPPFTLADPPDTPVPTLSSLTSLNPLRGHVSATHVSGFFHLVPEIGQRRLAHSLGCLLSPEPGSMIFGQHAGQPTKGFRRTPRSGSQIFCHSPESWTELWDGEVFEKGTVRVETELVEMSTKELEKICSNPLSSVYLFTWSVTRL</sequence>
<evidence type="ECO:0000313" key="1">
    <source>
        <dbReference type="EMBL" id="KAI0056563.1"/>
    </source>
</evidence>
<reference evidence="1" key="1">
    <citation type="submission" date="2021-03" db="EMBL/GenBank/DDBJ databases">
        <authorList>
            <consortium name="DOE Joint Genome Institute"/>
            <person name="Ahrendt S."/>
            <person name="Looney B.P."/>
            <person name="Miyauchi S."/>
            <person name="Morin E."/>
            <person name="Drula E."/>
            <person name="Courty P.E."/>
            <person name="Chicoki N."/>
            <person name="Fauchery L."/>
            <person name="Kohler A."/>
            <person name="Kuo A."/>
            <person name="Labutti K."/>
            <person name="Pangilinan J."/>
            <person name="Lipzen A."/>
            <person name="Riley R."/>
            <person name="Andreopoulos W."/>
            <person name="He G."/>
            <person name="Johnson J."/>
            <person name="Barry K.W."/>
            <person name="Grigoriev I.V."/>
            <person name="Nagy L."/>
            <person name="Hibbett D."/>
            <person name="Henrissat B."/>
            <person name="Matheny P.B."/>
            <person name="Labbe J."/>
            <person name="Martin F."/>
        </authorList>
    </citation>
    <scope>NUCLEOTIDE SEQUENCE</scope>
    <source>
        <strain evidence="1">HHB10654</strain>
    </source>
</reference>
<keyword evidence="2" id="KW-1185">Reference proteome</keyword>
<comment type="caution">
    <text evidence="1">The sequence shown here is derived from an EMBL/GenBank/DDBJ whole genome shotgun (WGS) entry which is preliminary data.</text>
</comment>
<reference evidence="1" key="2">
    <citation type="journal article" date="2022" name="New Phytol.">
        <title>Evolutionary transition to the ectomycorrhizal habit in the genomes of a hyperdiverse lineage of mushroom-forming fungi.</title>
        <authorList>
            <person name="Looney B."/>
            <person name="Miyauchi S."/>
            <person name="Morin E."/>
            <person name="Drula E."/>
            <person name="Courty P.E."/>
            <person name="Kohler A."/>
            <person name="Kuo A."/>
            <person name="LaButti K."/>
            <person name="Pangilinan J."/>
            <person name="Lipzen A."/>
            <person name="Riley R."/>
            <person name="Andreopoulos W."/>
            <person name="He G."/>
            <person name="Johnson J."/>
            <person name="Nolan M."/>
            <person name="Tritt A."/>
            <person name="Barry K.W."/>
            <person name="Grigoriev I.V."/>
            <person name="Nagy L.G."/>
            <person name="Hibbett D."/>
            <person name="Henrissat B."/>
            <person name="Matheny P.B."/>
            <person name="Labbe J."/>
            <person name="Martin F.M."/>
        </authorList>
    </citation>
    <scope>NUCLEOTIDE SEQUENCE</scope>
    <source>
        <strain evidence="1">HHB10654</strain>
    </source>
</reference>
<protein>
    <submittedName>
        <fullName evidence="1">Uncharacterized protein</fullName>
    </submittedName>
</protein>
<organism evidence="1 2">
    <name type="scientific">Artomyces pyxidatus</name>
    <dbReference type="NCBI Taxonomy" id="48021"/>
    <lineage>
        <taxon>Eukaryota</taxon>
        <taxon>Fungi</taxon>
        <taxon>Dikarya</taxon>
        <taxon>Basidiomycota</taxon>
        <taxon>Agaricomycotina</taxon>
        <taxon>Agaricomycetes</taxon>
        <taxon>Russulales</taxon>
        <taxon>Auriscalpiaceae</taxon>
        <taxon>Artomyces</taxon>
    </lineage>
</organism>